<dbReference type="NCBIfam" id="TIGR00254">
    <property type="entry name" value="GGDEF"/>
    <property type="match status" value="1"/>
</dbReference>
<dbReference type="SMART" id="SM00267">
    <property type="entry name" value="GGDEF"/>
    <property type="match status" value="1"/>
</dbReference>
<dbReference type="PANTHER" id="PTHR33121:SF71">
    <property type="entry name" value="OXYGEN SENSOR PROTEIN DOSP"/>
    <property type="match status" value="1"/>
</dbReference>
<dbReference type="InterPro" id="IPR011006">
    <property type="entry name" value="CheY-like_superfamily"/>
</dbReference>
<evidence type="ECO:0000256" key="1">
    <source>
        <dbReference type="PROSITE-ProRule" id="PRU00169"/>
    </source>
</evidence>
<feature type="domain" description="Response regulatory" evidence="2">
    <location>
        <begin position="6"/>
        <end position="123"/>
    </location>
</feature>
<keyword evidence="6" id="KW-1185">Reference proteome</keyword>
<sequence>MTNPITIFIVEDEAIAAESLKLDLEKIGYKVVGLADNKKDALSGIYRHKPNLILMDIKIKSEDDGITLAEEITRKTSHPIPIIYLTAYTDQDTIKRAIQTSPYGFIAKPYKVEVLETSINIALNKYHQILDRELKLIEQQQKLDAISKYDSLTQLPNQLSLVENFNAILEVFYQQINANADNYEETIPSLIPIFYLDFSRFNLIRDELGIDVSNSLFKAVVRRLKANLGEDVIIAKLEHYEFCVITEPIRHRQSAIDLAETLLEKITPPLIYKKEKIYIDFNIGISFYPIQGDSINELLNNAKAVVKENNGLGLNQYEVYSPAFHTNNKNEVSLESKLHDALEKEEFEVFYQPKVDIKSNKIVGVEALLRWNNDTHNNVSPAIFIPIAEQIGLIDKIGEWVLNKTCEHFKILEKKYPKKLEVSVNFSPRQFNDKLLEQKIFKILADNYFNPHYLEIELTESLLVKNPSLAVKKLNKLKSAGLKIAIDDFGKGYSSLGYLQHFNFDTLKIDRDFIKNIDANYKNASIVRCLIQMAHQLNLKVVAEGVETPGELNFLANNDCDFFQGYLFSRPIAFDQLIDLINLRNS</sequence>
<dbReference type="SUPFAM" id="SSF55073">
    <property type="entry name" value="Nucleotide cyclase"/>
    <property type="match status" value="1"/>
</dbReference>
<dbReference type="Pfam" id="PF00072">
    <property type="entry name" value="Response_reg"/>
    <property type="match status" value="1"/>
</dbReference>
<accession>A0ABR9V785</accession>
<evidence type="ECO:0000259" key="2">
    <source>
        <dbReference type="PROSITE" id="PS50110"/>
    </source>
</evidence>
<evidence type="ECO:0000313" key="5">
    <source>
        <dbReference type="EMBL" id="MBE9223753.1"/>
    </source>
</evidence>
<dbReference type="InterPro" id="IPR043128">
    <property type="entry name" value="Rev_trsase/Diguanyl_cyclase"/>
</dbReference>
<dbReference type="InterPro" id="IPR001633">
    <property type="entry name" value="EAL_dom"/>
</dbReference>
<organism evidence="5 6">
    <name type="scientific">Cyanobacterium stanieri LEGE 03274</name>
    <dbReference type="NCBI Taxonomy" id="1828756"/>
    <lineage>
        <taxon>Bacteria</taxon>
        <taxon>Bacillati</taxon>
        <taxon>Cyanobacteriota</taxon>
        <taxon>Cyanophyceae</taxon>
        <taxon>Oscillatoriophycideae</taxon>
        <taxon>Chroococcales</taxon>
        <taxon>Geminocystaceae</taxon>
        <taxon>Cyanobacterium</taxon>
    </lineage>
</organism>
<dbReference type="Pfam" id="PF00990">
    <property type="entry name" value="GGDEF"/>
    <property type="match status" value="1"/>
</dbReference>
<evidence type="ECO:0000259" key="4">
    <source>
        <dbReference type="PROSITE" id="PS50887"/>
    </source>
</evidence>
<name>A0ABR9V785_9CHRO</name>
<comment type="caution">
    <text evidence="5">The sequence shown here is derived from an EMBL/GenBank/DDBJ whole genome shotgun (WGS) entry which is preliminary data.</text>
</comment>
<dbReference type="CDD" id="cd01948">
    <property type="entry name" value="EAL"/>
    <property type="match status" value="1"/>
</dbReference>
<dbReference type="SUPFAM" id="SSF52172">
    <property type="entry name" value="CheY-like"/>
    <property type="match status" value="1"/>
</dbReference>
<proteinExistence type="predicted"/>
<keyword evidence="1" id="KW-0597">Phosphoprotein</keyword>
<dbReference type="PANTHER" id="PTHR33121">
    <property type="entry name" value="CYCLIC DI-GMP PHOSPHODIESTERASE PDEF"/>
    <property type="match status" value="1"/>
</dbReference>
<dbReference type="SMART" id="SM00448">
    <property type="entry name" value="REC"/>
    <property type="match status" value="1"/>
</dbReference>
<dbReference type="Gene3D" id="3.40.50.2300">
    <property type="match status" value="1"/>
</dbReference>
<dbReference type="Gene3D" id="3.20.20.450">
    <property type="entry name" value="EAL domain"/>
    <property type="match status" value="1"/>
</dbReference>
<dbReference type="PROSITE" id="PS50887">
    <property type="entry name" value="GGDEF"/>
    <property type="match status" value="1"/>
</dbReference>
<dbReference type="Proteomes" id="UP000654604">
    <property type="component" value="Unassembled WGS sequence"/>
</dbReference>
<evidence type="ECO:0000313" key="6">
    <source>
        <dbReference type="Proteomes" id="UP000654604"/>
    </source>
</evidence>
<dbReference type="EMBL" id="JADEWC010000045">
    <property type="protein sequence ID" value="MBE9223753.1"/>
    <property type="molecule type" value="Genomic_DNA"/>
</dbReference>
<dbReference type="CDD" id="cd17534">
    <property type="entry name" value="REC_DC-like"/>
    <property type="match status" value="1"/>
</dbReference>
<dbReference type="Gene3D" id="3.30.70.270">
    <property type="match status" value="1"/>
</dbReference>
<dbReference type="SMART" id="SM00052">
    <property type="entry name" value="EAL"/>
    <property type="match status" value="1"/>
</dbReference>
<dbReference type="InterPro" id="IPR029787">
    <property type="entry name" value="Nucleotide_cyclase"/>
</dbReference>
<dbReference type="InterPro" id="IPR001789">
    <property type="entry name" value="Sig_transdc_resp-reg_receiver"/>
</dbReference>
<dbReference type="PROSITE" id="PS50110">
    <property type="entry name" value="RESPONSE_REGULATORY"/>
    <property type="match status" value="1"/>
</dbReference>
<dbReference type="Pfam" id="PF00563">
    <property type="entry name" value="EAL"/>
    <property type="match status" value="1"/>
</dbReference>
<dbReference type="InterPro" id="IPR050706">
    <property type="entry name" value="Cyclic-di-GMP_PDE-like"/>
</dbReference>
<dbReference type="InterPro" id="IPR035919">
    <property type="entry name" value="EAL_sf"/>
</dbReference>
<dbReference type="SUPFAM" id="SSF141868">
    <property type="entry name" value="EAL domain-like"/>
    <property type="match status" value="1"/>
</dbReference>
<reference evidence="5 6" key="1">
    <citation type="submission" date="2020-10" db="EMBL/GenBank/DDBJ databases">
        <authorList>
            <person name="Castelo-Branco R."/>
            <person name="Eusebio N."/>
            <person name="Adriana R."/>
            <person name="Vieira A."/>
            <person name="Brugerolle De Fraissinette N."/>
            <person name="Rezende De Castro R."/>
            <person name="Schneider M.P."/>
            <person name="Vasconcelos V."/>
            <person name="Leao P.N."/>
        </authorList>
    </citation>
    <scope>NUCLEOTIDE SEQUENCE [LARGE SCALE GENOMIC DNA]</scope>
    <source>
        <strain evidence="5 6">LEGE 03274</strain>
    </source>
</reference>
<gene>
    <name evidence="5" type="ORF">IQ215_13700</name>
</gene>
<dbReference type="PROSITE" id="PS50883">
    <property type="entry name" value="EAL"/>
    <property type="match status" value="1"/>
</dbReference>
<feature type="modified residue" description="4-aspartylphosphate" evidence="1">
    <location>
        <position position="56"/>
    </location>
</feature>
<protein>
    <submittedName>
        <fullName evidence="5">EAL domain-containing protein</fullName>
    </submittedName>
</protein>
<feature type="domain" description="GGDEF" evidence="4">
    <location>
        <begin position="189"/>
        <end position="322"/>
    </location>
</feature>
<feature type="domain" description="EAL" evidence="3">
    <location>
        <begin position="331"/>
        <end position="585"/>
    </location>
</feature>
<dbReference type="CDD" id="cd01949">
    <property type="entry name" value="GGDEF"/>
    <property type="match status" value="1"/>
</dbReference>
<dbReference type="InterPro" id="IPR000160">
    <property type="entry name" value="GGDEF_dom"/>
</dbReference>
<dbReference type="RefSeq" id="WP_193801974.1">
    <property type="nucleotide sequence ID" value="NZ_JADEWC010000045.1"/>
</dbReference>
<evidence type="ECO:0000259" key="3">
    <source>
        <dbReference type="PROSITE" id="PS50883"/>
    </source>
</evidence>